<evidence type="ECO:0000256" key="1">
    <source>
        <dbReference type="ARBA" id="ARBA00002393"/>
    </source>
</evidence>
<dbReference type="GO" id="GO:0006261">
    <property type="term" value="P:DNA-templated DNA replication"/>
    <property type="evidence" value="ECO:0007669"/>
    <property type="project" value="TreeGrafter"/>
</dbReference>
<keyword evidence="4" id="KW-0067">ATP-binding</keyword>
<dbReference type="Proteomes" id="UP000007844">
    <property type="component" value="Chromosome"/>
</dbReference>
<dbReference type="InterPro" id="IPR021886">
    <property type="entry name" value="MgsA_C"/>
</dbReference>
<dbReference type="PANTHER" id="PTHR13779:SF7">
    <property type="entry name" value="ATPASE WRNIP1"/>
    <property type="match status" value="1"/>
</dbReference>
<feature type="domain" description="AAA+ ATPase" evidence="5">
    <location>
        <begin position="45"/>
        <end position="156"/>
    </location>
</feature>
<evidence type="ECO:0000313" key="7">
    <source>
        <dbReference type="Proteomes" id="UP000007844"/>
    </source>
</evidence>
<dbReference type="KEGG" id="daf:Desaf_3094"/>
<dbReference type="Gene3D" id="1.10.3710.10">
    <property type="entry name" value="DNA polymerase III clamp loader subunits, C-terminal domain"/>
    <property type="match status" value="1"/>
</dbReference>
<dbReference type="InterPro" id="IPR003593">
    <property type="entry name" value="AAA+_ATPase"/>
</dbReference>
<dbReference type="GO" id="GO:0009378">
    <property type="term" value="F:four-way junction helicase activity"/>
    <property type="evidence" value="ECO:0007669"/>
    <property type="project" value="InterPro"/>
</dbReference>
<evidence type="ECO:0000256" key="3">
    <source>
        <dbReference type="ARBA" id="ARBA00022741"/>
    </source>
</evidence>
<dbReference type="FunFam" id="1.20.272.10:FF:000001">
    <property type="entry name" value="Putative AAA family ATPase"/>
    <property type="match status" value="1"/>
</dbReference>
<dbReference type="CDD" id="cd18139">
    <property type="entry name" value="HLD_clamp_RarA"/>
    <property type="match status" value="1"/>
</dbReference>
<dbReference type="InterPro" id="IPR032423">
    <property type="entry name" value="AAA_assoc_2"/>
</dbReference>
<dbReference type="PANTHER" id="PTHR13779">
    <property type="entry name" value="WERNER HELICASE-INTERACTING PROTEIN 1 FAMILY MEMBER"/>
    <property type="match status" value="1"/>
</dbReference>
<name>F3Z2Y3_DESAF</name>
<dbReference type="eggNOG" id="COG2256">
    <property type="taxonomic scope" value="Bacteria"/>
</dbReference>
<dbReference type="InterPro" id="IPR008921">
    <property type="entry name" value="DNA_pol3_clamp-load_cplx_C"/>
</dbReference>
<evidence type="ECO:0000256" key="4">
    <source>
        <dbReference type="ARBA" id="ARBA00022840"/>
    </source>
</evidence>
<dbReference type="InterPro" id="IPR027417">
    <property type="entry name" value="P-loop_NTPase"/>
</dbReference>
<evidence type="ECO:0000259" key="5">
    <source>
        <dbReference type="SMART" id="SM00382"/>
    </source>
</evidence>
<dbReference type="GO" id="GO:0000731">
    <property type="term" value="P:DNA synthesis involved in DNA repair"/>
    <property type="evidence" value="ECO:0007669"/>
    <property type="project" value="TreeGrafter"/>
</dbReference>
<keyword evidence="3" id="KW-0547">Nucleotide-binding</keyword>
<dbReference type="Gene3D" id="1.10.8.60">
    <property type="match status" value="1"/>
</dbReference>
<dbReference type="AlphaFoldDB" id="F3Z2Y3"/>
<dbReference type="RefSeq" id="WP_014261036.1">
    <property type="nucleotide sequence ID" value="NC_016629.1"/>
</dbReference>
<protein>
    <recommendedName>
        <fullName evidence="2">Replication-associated recombination protein A</fullName>
    </recommendedName>
</protein>
<dbReference type="GO" id="GO:0005524">
    <property type="term" value="F:ATP binding"/>
    <property type="evidence" value="ECO:0007669"/>
    <property type="project" value="UniProtKB-KW"/>
</dbReference>
<gene>
    <name evidence="6" type="ORF">Desaf_3094</name>
</gene>
<accession>F3Z2Y3</accession>
<keyword evidence="7" id="KW-1185">Reference proteome</keyword>
<dbReference type="CDD" id="cd00009">
    <property type="entry name" value="AAA"/>
    <property type="match status" value="1"/>
</dbReference>
<dbReference type="Pfam" id="PF05496">
    <property type="entry name" value="RuvB_N"/>
    <property type="match status" value="1"/>
</dbReference>
<dbReference type="InterPro" id="IPR008824">
    <property type="entry name" value="RuvB-like_N"/>
</dbReference>
<reference evidence="6 7" key="1">
    <citation type="journal article" date="2011" name="J. Bacteriol.">
        <title>Genome sequence of the mercury-methylating and pleomorphic Desulfovibrio africanus Strain Walvis Bay.</title>
        <authorList>
            <person name="Brown S.D."/>
            <person name="Wall J.D."/>
            <person name="Kucken A.M."/>
            <person name="Gilmour C.C."/>
            <person name="Podar M."/>
            <person name="Brandt C.C."/>
            <person name="Teshima H."/>
            <person name="Detter J.C."/>
            <person name="Han C.S."/>
            <person name="Land M.L."/>
            <person name="Lucas S."/>
            <person name="Han J."/>
            <person name="Pennacchio L."/>
            <person name="Nolan M."/>
            <person name="Pitluck S."/>
            <person name="Woyke T."/>
            <person name="Goodwin L."/>
            <person name="Palumbo A.V."/>
            <person name="Elias D.A."/>
        </authorList>
    </citation>
    <scope>NUCLEOTIDE SEQUENCE [LARGE SCALE GENOMIC DNA]</scope>
    <source>
        <strain evidence="6 7">Walvis Bay</strain>
    </source>
</reference>
<comment type="function">
    <text evidence="1">DNA-dependent ATPase that plays important roles in cellular responses to stalled DNA replication processes.</text>
</comment>
<dbReference type="SUPFAM" id="SSF48019">
    <property type="entry name" value="post-AAA+ oligomerization domain-like"/>
    <property type="match status" value="1"/>
</dbReference>
<dbReference type="SMART" id="SM00382">
    <property type="entry name" value="AAA"/>
    <property type="match status" value="1"/>
</dbReference>
<dbReference type="HOGENOM" id="CLU_017985_0_3_7"/>
<dbReference type="Gene3D" id="3.40.50.300">
    <property type="entry name" value="P-loop containing nucleotide triphosphate hydrolases"/>
    <property type="match status" value="1"/>
</dbReference>
<dbReference type="GO" id="GO:0003677">
    <property type="term" value="F:DNA binding"/>
    <property type="evidence" value="ECO:0007669"/>
    <property type="project" value="InterPro"/>
</dbReference>
<dbReference type="Pfam" id="PF16193">
    <property type="entry name" value="AAA_assoc_2"/>
    <property type="match status" value="1"/>
</dbReference>
<dbReference type="GO" id="GO:0006310">
    <property type="term" value="P:DNA recombination"/>
    <property type="evidence" value="ECO:0007669"/>
    <property type="project" value="InterPro"/>
</dbReference>
<evidence type="ECO:0000313" key="6">
    <source>
        <dbReference type="EMBL" id="EGJ51391.1"/>
    </source>
</evidence>
<dbReference type="EMBL" id="CP003221">
    <property type="protein sequence ID" value="EGJ51391.1"/>
    <property type="molecule type" value="Genomic_DNA"/>
</dbReference>
<dbReference type="SUPFAM" id="SSF52540">
    <property type="entry name" value="P-loop containing nucleoside triphosphate hydrolases"/>
    <property type="match status" value="1"/>
</dbReference>
<dbReference type="GO" id="GO:0008047">
    <property type="term" value="F:enzyme activator activity"/>
    <property type="evidence" value="ECO:0007669"/>
    <property type="project" value="TreeGrafter"/>
</dbReference>
<dbReference type="Pfam" id="PF12002">
    <property type="entry name" value="MgsA_C"/>
    <property type="match status" value="1"/>
</dbReference>
<dbReference type="STRING" id="690850.Desaf_3094"/>
<evidence type="ECO:0000256" key="2">
    <source>
        <dbReference type="ARBA" id="ARBA00020776"/>
    </source>
</evidence>
<sequence length="426" mass="47254">MKKQVLDSSTGRTPLAERIRPADLDEFVGQRHLKSKLEALLRAKRLPSLLLFGPPGSGKSTLALLLARSTGRPYRRVSAPETGLAELRKQLSGVDLLILDEVHRYSKAQQDFFLPQLENGEVTLIATTTENPSFSVTRQLLSRLHVLRLMPLADPDLLEITNRGLKALNLEIPEESRRLVAGVSGGDARTLLNLLEYVAELPPEKREPQALRPALPEVIQRGDRGGDSHYELASAMIKSIRGSDPDAALYYMACLLESGEDPRFICRRLILSASEDVGLADPQALSLAVACQQAVEMVGMPEGFIPMAEAAVYLALAPKSNSSYAAYLAAQSEIRENGLQPVPLHLRNATTRLQREWGYGKDYKYPHNFPEGWAEQIYLPETLTGRRFYQPKEHGVERSLLQQHAQRLRRAANKQSARPFPGGTGK</sequence>
<organism evidence="6 7">
    <name type="scientific">Desulfocurvibacter africanus subsp. africanus str. Walvis Bay</name>
    <dbReference type="NCBI Taxonomy" id="690850"/>
    <lineage>
        <taxon>Bacteria</taxon>
        <taxon>Pseudomonadati</taxon>
        <taxon>Thermodesulfobacteriota</taxon>
        <taxon>Desulfovibrionia</taxon>
        <taxon>Desulfovibrionales</taxon>
        <taxon>Desulfovibrionaceae</taxon>
        <taxon>Desulfocurvibacter</taxon>
    </lineage>
</organism>
<dbReference type="GO" id="GO:0017116">
    <property type="term" value="F:single-stranded DNA helicase activity"/>
    <property type="evidence" value="ECO:0007669"/>
    <property type="project" value="TreeGrafter"/>
</dbReference>
<dbReference type="Gene3D" id="1.20.272.10">
    <property type="match status" value="1"/>
</dbReference>
<proteinExistence type="predicted"/>
<dbReference type="InterPro" id="IPR051314">
    <property type="entry name" value="AAA_ATPase_RarA/MGS1/WRNIP1"/>
</dbReference>